<evidence type="ECO:0000313" key="3">
    <source>
        <dbReference type="Proteomes" id="UP001241472"/>
    </source>
</evidence>
<dbReference type="Pfam" id="PF08972">
    <property type="entry name" value="DUF1902"/>
    <property type="match status" value="1"/>
</dbReference>
<dbReference type="EMBL" id="JAUSRF010000018">
    <property type="protein sequence ID" value="MDP9839635.1"/>
    <property type="molecule type" value="Genomic_DNA"/>
</dbReference>
<dbReference type="Gene3D" id="3.30.2390.10">
    <property type="entry name" value="TTHA1013-like"/>
    <property type="match status" value="1"/>
</dbReference>
<dbReference type="InterPro" id="IPR015066">
    <property type="entry name" value="DUF1902"/>
</dbReference>
<dbReference type="SUPFAM" id="SSF143100">
    <property type="entry name" value="TTHA1013/TTHA0281-like"/>
    <property type="match status" value="1"/>
</dbReference>
<dbReference type="InterPro" id="IPR035069">
    <property type="entry name" value="TTHA1013/TTHA0281-like"/>
</dbReference>
<reference evidence="2 3" key="1">
    <citation type="submission" date="2023-07" db="EMBL/GenBank/DDBJ databases">
        <title>Sorghum-associated microbial communities from plants grown in Nebraska, USA.</title>
        <authorList>
            <person name="Schachtman D."/>
        </authorList>
    </citation>
    <scope>NUCLEOTIDE SEQUENCE [LARGE SCALE GENOMIC DNA]</scope>
    <source>
        <strain evidence="2 3">DS1307</strain>
    </source>
</reference>
<keyword evidence="3" id="KW-1185">Reference proteome</keyword>
<comment type="caution">
    <text evidence="2">The sequence shown here is derived from an EMBL/GenBank/DDBJ whole genome shotgun (WGS) entry which is preliminary data.</text>
</comment>
<feature type="domain" description="DUF1902" evidence="1">
    <location>
        <begin position="45"/>
        <end position="113"/>
    </location>
</feature>
<gene>
    <name evidence="2" type="ORF">J2T09_004411</name>
</gene>
<proteinExistence type="predicted"/>
<dbReference type="Proteomes" id="UP001241472">
    <property type="component" value="Unassembled WGS sequence"/>
</dbReference>
<accession>A0ABT9PYR6</accession>
<name>A0ABT9PYR6_9HYPH</name>
<organism evidence="2 3">
    <name type="scientific">Neorhizobium huautlense</name>
    <dbReference type="NCBI Taxonomy" id="67774"/>
    <lineage>
        <taxon>Bacteria</taxon>
        <taxon>Pseudomonadati</taxon>
        <taxon>Pseudomonadota</taxon>
        <taxon>Alphaproteobacteria</taxon>
        <taxon>Hyphomicrobiales</taxon>
        <taxon>Rhizobiaceae</taxon>
        <taxon>Rhizobium/Agrobacterium group</taxon>
        <taxon>Neorhizobium</taxon>
    </lineage>
</organism>
<evidence type="ECO:0000259" key="1">
    <source>
        <dbReference type="Pfam" id="PF08972"/>
    </source>
</evidence>
<sequence>MAAKQYGTVRFAQNRANICKLPAPDWSGIIREEIREKAMASLDAIVVHAVWDEEASVWVATSDDIDGLVVEAATMEALEPKVKAALSDLIELNGPQSSLHEIPVRILAEQTSRIANPHAA</sequence>
<evidence type="ECO:0000313" key="2">
    <source>
        <dbReference type="EMBL" id="MDP9839635.1"/>
    </source>
</evidence>
<protein>
    <recommendedName>
        <fullName evidence="1">DUF1902 domain-containing protein</fullName>
    </recommendedName>
</protein>
<dbReference type="RefSeq" id="WP_306838427.1">
    <property type="nucleotide sequence ID" value="NZ_JAUSRF010000018.1"/>
</dbReference>